<dbReference type="CDD" id="cd22340">
    <property type="entry name" value="NgoMIV-like"/>
    <property type="match status" value="1"/>
</dbReference>
<protein>
    <submittedName>
        <fullName evidence="2">NgoMIV</fullName>
    </submittedName>
</protein>
<feature type="region of interest" description="Disordered" evidence="1">
    <location>
        <begin position="1"/>
        <end position="34"/>
    </location>
</feature>
<dbReference type="GO" id="GO:0009036">
    <property type="term" value="F:type II site-specific deoxyribonuclease activity"/>
    <property type="evidence" value="ECO:0007669"/>
    <property type="project" value="InterPro"/>
</dbReference>
<accession>M1RSY4</accession>
<sequence length="451" mass="49019">MDVRQGNARLGRRADRPDIRGDLRPEIRAPSRELQRRHRRLLHLVGRGSRVLARRPQGGGRISAQARGATDTCGPGCQLRADRGLPPCRANAGVRQAAARLPPEPAWPIRAARIHPRRHFQSRLGSNLHRRTPRTRNLTSVRASRSMSGWDGPVASRSLAVRPRCLGCARGCRYRKAFHAKLLEATLTTNAAGVVSNADSSNTTSKAIAKGIADLLKAETIGERIAGQTSGNQFEGICAGFVRETFLKLGHLRPGIWDVHQVSGRNRLEIARYEQYAHLVALDRAAKADAELAAALGSDYTITPDIVVVRDTEDDSAINAPALLVDDSVTTLASLRKKNGGLPLLHASISCKWTIRSDRAQNARSEALNLVRNRKGRLPHVVVVTAEPTPSRLASIALGTGDIDCVYHFALYELQATVEALGMTDAADMLAVMVDGKRLKDISDLPLDLAV</sequence>
<dbReference type="AlphaFoldDB" id="M1RSY4"/>
<organism evidence="2">
    <name type="scientific">Pseudomonas aeruginosa</name>
    <dbReference type="NCBI Taxonomy" id="287"/>
    <lineage>
        <taxon>Bacteria</taxon>
        <taxon>Pseudomonadati</taxon>
        <taxon>Pseudomonadota</taxon>
        <taxon>Gammaproteobacteria</taxon>
        <taxon>Pseudomonadales</taxon>
        <taxon>Pseudomonadaceae</taxon>
        <taxon>Pseudomonas</taxon>
    </lineage>
</organism>
<proteinExistence type="predicted"/>
<gene>
    <name evidence="2" type="primary">ngoMIV</name>
</gene>
<dbReference type="REBASE" id="60876">
    <property type="entry name" value="PaeCOL1ORFAP"/>
</dbReference>
<feature type="compositionally biased region" description="Basic and acidic residues" evidence="1">
    <location>
        <begin position="12"/>
        <end position="34"/>
    </location>
</feature>
<evidence type="ECO:0000256" key="1">
    <source>
        <dbReference type="SAM" id="MobiDB-lite"/>
    </source>
</evidence>
<geneLocation type="plasmid" evidence="2">
    <name>pNOR-2000</name>
</geneLocation>
<dbReference type="GO" id="GO:0009307">
    <property type="term" value="P:DNA restriction-modification system"/>
    <property type="evidence" value="ECO:0007669"/>
    <property type="project" value="InterPro"/>
</dbReference>
<dbReference type="InterPro" id="IPR037083">
    <property type="entry name" value="NgoMIV_sf"/>
</dbReference>
<keyword evidence="2" id="KW-0614">Plasmid</keyword>
<feature type="region of interest" description="Disordered" evidence="1">
    <location>
        <begin position="54"/>
        <end position="73"/>
    </location>
</feature>
<evidence type="ECO:0000313" key="2">
    <source>
        <dbReference type="EMBL" id="AGG19216.1"/>
    </source>
</evidence>
<dbReference type="SUPFAM" id="SSF52980">
    <property type="entry name" value="Restriction endonuclease-like"/>
    <property type="match status" value="1"/>
</dbReference>
<dbReference type="Pfam" id="PF09015">
    <property type="entry name" value="NgoMIV_restric"/>
    <property type="match status" value="1"/>
</dbReference>
<dbReference type="InterPro" id="IPR011335">
    <property type="entry name" value="Restrct_endonuc-II-like"/>
</dbReference>
<dbReference type="EMBL" id="KC189475">
    <property type="protein sequence ID" value="AGG19216.1"/>
    <property type="molecule type" value="Genomic_DNA"/>
</dbReference>
<name>M1RSY4_PSEAI</name>
<dbReference type="InterPro" id="IPR015105">
    <property type="entry name" value="NgoMIV"/>
</dbReference>
<reference evidence="2" key="1">
    <citation type="journal article" date="2013" name="J. Antimicrob. Chemother.">
        <title>Complete sequence of broad-host-range plasmid pNOR-2000 harbouring the metallo-beta-lactamase gene blaVIM-2 from Pseudomonas aeruginosa.</title>
        <authorList>
            <person name="Bonnin R.A."/>
            <person name="Poirel L."/>
            <person name="Nordmann P."/>
            <person name="Eikmeyer F.G."/>
            <person name="Wibberg D."/>
            <person name="Puhler A."/>
            <person name="Schluter A."/>
        </authorList>
    </citation>
    <scope>NUCLEOTIDE SEQUENCE</scope>
    <source>
        <strain evidence="2">COL-1</strain>
        <plasmid evidence="2">pNOR-2000</plasmid>
    </source>
</reference>
<dbReference type="Gene3D" id="3.40.50.10010">
    <property type="entry name" value="Type-2 restriction enzyme NgoMIV"/>
    <property type="match status" value="1"/>
</dbReference>